<proteinExistence type="predicted"/>
<keyword evidence="1" id="KW-0677">Repeat</keyword>
<evidence type="ECO:0000313" key="5">
    <source>
        <dbReference type="Proteomes" id="UP000593564"/>
    </source>
</evidence>
<protein>
    <recommendedName>
        <fullName evidence="3">DC1 domain-containing protein</fullName>
    </recommendedName>
</protein>
<reference evidence="4 5" key="2">
    <citation type="submission" date="2020-07" db="EMBL/GenBank/DDBJ databases">
        <title>Genome assembly of wild tea tree DASZ reveals pedigree and selection history of tea varieties.</title>
        <authorList>
            <person name="Zhang W."/>
        </authorList>
    </citation>
    <scope>NUCLEOTIDE SEQUENCE [LARGE SCALE GENOMIC DNA]</scope>
    <source>
        <strain evidence="5">cv. G240</strain>
        <tissue evidence="4">Leaf</tissue>
    </source>
</reference>
<feature type="region of interest" description="Disordered" evidence="2">
    <location>
        <begin position="125"/>
        <end position="145"/>
    </location>
</feature>
<evidence type="ECO:0000256" key="1">
    <source>
        <dbReference type="ARBA" id="ARBA00022737"/>
    </source>
</evidence>
<keyword evidence="5" id="KW-1185">Reference proteome</keyword>
<dbReference type="Proteomes" id="UP000593564">
    <property type="component" value="Unassembled WGS sequence"/>
</dbReference>
<organism evidence="4 5">
    <name type="scientific">Camellia sinensis</name>
    <name type="common">Tea plant</name>
    <name type="synonym">Thea sinensis</name>
    <dbReference type="NCBI Taxonomy" id="4442"/>
    <lineage>
        <taxon>Eukaryota</taxon>
        <taxon>Viridiplantae</taxon>
        <taxon>Streptophyta</taxon>
        <taxon>Embryophyta</taxon>
        <taxon>Tracheophyta</taxon>
        <taxon>Spermatophyta</taxon>
        <taxon>Magnoliopsida</taxon>
        <taxon>eudicotyledons</taxon>
        <taxon>Gunneridae</taxon>
        <taxon>Pentapetalae</taxon>
        <taxon>asterids</taxon>
        <taxon>Ericales</taxon>
        <taxon>Theaceae</taxon>
        <taxon>Camellia</taxon>
    </lineage>
</organism>
<dbReference type="SUPFAM" id="SSF57889">
    <property type="entry name" value="Cysteine-rich domain"/>
    <property type="match status" value="1"/>
</dbReference>
<evidence type="ECO:0000259" key="3">
    <source>
        <dbReference type="Pfam" id="PF03107"/>
    </source>
</evidence>
<gene>
    <name evidence="4" type="ORF">HYC85_007202</name>
</gene>
<dbReference type="PANTHER" id="PTHR46288">
    <property type="entry name" value="PHORBOL-ESTER/DAG-TYPE DOMAIN-CONTAINING PROTEIN"/>
    <property type="match status" value="1"/>
</dbReference>
<dbReference type="PANTHER" id="PTHR46288:SF27">
    <property type="entry name" value="CYSTEINE_HISTIDINE-RICH C1 DOMAIN FAMILY PROTEIN"/>
    <property type="match status" value="1"/>
</dbReference>
<dbReference type="InterPro" id="IPR046349">
    <property type="entry name" value="C1-like_sf"/>
</dbReference>
<comment type="caution">
    <text evidence="4">The sequence shown here is derived from an EMBL/GenBank/DDBJ whole genome shotgun (WGS) entry which is preliminary data.</text>
</comment>
<dbReference type="InterPro" id="IPR004146">
    <property type="entry name" value="DC1"/>
</dbReference>
<dbReference type="Pfam" id="PF03107">
    <property type="entry name" value="C1_2"/>
    <property type="match status" value="1"/>
</dbReference>
<dbReference type="AlphaFoldDB" id="A0A7J7HQN2"/>
<sequence length="205" mass="22843">MVPYIDVGVVDGGGRPENTTHESVSMNCPNQQYNSANQHYSFPHEMPGFSPQCAYRLETTATHESFVNGPNPIPPQYTSPNEALSTNEATHAPYPVENQLIPVVNGPKPQYSQPNEALYNSSAQTGLANEGKSRADPSNQTQPRNVKHFSHHHALHLSKVQEEDYIHCSVCDRCLSGSAYSCTKQRCNFDIHKSCFELPQKIHHK</sequence>
<evidence type="ECO:0000313" key="4">
    <source>
        <dbReference type="EMBL" id="KAF5954346.1"/>
    </source>
</evidence>
<accession>A0A7J7HQN2</accession>
<feature type="domain" description="DC1" evidence="3">
    <location>
        <begin position="149"/>
        <end position="195"/>
    </location>
</feature>
<dbReference type="EMBL" id="JACBKZ010000003">
    <property type="protein sequence ID" value="KAF5954346.1"/>
    <property type="molecule type" value="Genomic_DNA"/>
</dbReference>
<reference evidence="5" key="1">
    <citation type="journal article" date="2020" name="Nat. Commun.">
        <title>Genome assembly of wild tea tree DASZ reveals pedigree and selection history of tea varieties.</title>
        <authorList>
            <person name="Zhang W."/>
            <person name="Zhang Y."/>
            <person name="Qiu H."/>
            <person name="Guo Y."/>
            <person name="Wan H."/>
            <person name="Zhang X."/>
            <person name="Scossa F."/>
            <person name="Alseekh S."/>
            <person name="Zhang Q."/>
            <person name="Wang P."/>
            <person name="Xu L."/>
            <person name="Schmidt M.H."/>
            <person name="Jia X."/>
            <person name="Li D."/>
            <person name="Zhu A."/>
            <person name="Guo F."/>
            <person name="Chen W."/>
            <person name="Ni D."/>
            <person name="Usadel B."/>
            <person name="Fernie A.R."/>
            <person name="Wen W."/>
        </authorList>
    </citation>
    <scope>NUCLEOTIDE SEQUENCE [LARGE SCALE GENOMIC DNA]</scope>
    <source>
        <strain evidence="5">cv. G240</strain>
    </source>
</reference>
<name>A0A7J7HQN2_CAMSI</name>
<evidence type="ECO:0000256" key="2">
    <source>
        <dbReference type="SAM" id="MobiDB-lite"/>
    </source>
</evidence>